<reference evidence="2" key="1">
    <citation type="submission" date="2017-10" db="EMBL/GenBank/DDBJ databases">
        <title>Rapid genome shrinkage in a self-fertile nematode reveals novel sperm competition proteins.</title>
        <authorList>
            <person name="Yin D."/>
            <person name="Schwarz E.M."/>
            <person name="Thomas C.G."/>
            <person name="Felde R.L."/>
            <person name="Korf I.F."/>
            <person name="Cutter A.D."/>
            <person name="Schartner C.M."/>
            <person name="Ralston E.J."/>
            <person name="Meyer B.J."/>
            <person name="Haag E.S."/>
        </authorList>
    </citation>
    <scope>NUCLEOTIDE SEQUENCE [LARGE SCALE GENOMIC DNA]</scope>
    <source>
        <strain evidence="2">JU1422</strain>
    </source>
</reference>
<comment type="caution">
    <text evidence="1">The sequence shown here is derived from an EMBL/GenBank/DDBJ whole genome shotgun (WGS) entry which is preliminary data.</text>
</comment>
<accession>A0A2G5VTB1</accession>
<keyword evidence="2" id="KW-1185">Reference proteome</keyword>
<name>A0A2G5VTB1_9PELO</name>
<dbReference type="AlphaFoldDB" id="A0A2G5VTB1"/>
<protein>
    <submittedName>
        <fullName evidence="1">Uncharacterized protein</fullName>
    </submittedName>
</protein>
<dbReference type="EMBL" id="PDUG01000001">
    <property type="protein sequence ID" value="PIC55013.1"/>
    <property type="molecule type" value="Genomic_DNA"/>
</dbReference>
<proteinExistence type="predicted"/>
<evidence type="ECO:0000313" key="2">
    <source>
        <dbReference type="Proteomes" id="UP000230233"/>
    </source>
</evidence>
<gene>
    <name evidence="1" type="primary">Cnig_chr_I.g468</name>
    <name evidence="1" type="ORF">B9Z55_000468</name>
</gene>
<organism evidence="1 2">
    <name type="scientific">Caenorhabditis nigoni</name>
    <dbReference type="NCBI Taxonomy" id="1611254"/>
    <lineage>
        <taxon>Eukaryota</taxon>
        <taxon>Metazoa</taxon>
        <taxon>Ecdysozoa</taxon>
        <taxon>Nematoda</taxon>
        <taxon>Chromadorea</taxon>
        <taxon>Rhabditida</taxon>
        <taxon>Rhabditina</taxon>
        <taxon>Rhabditomorpha</taxon>
        <taxon>Rhabditoidea</taxon>
        <taxon>Rhabditidae</taxon>
        <taxon>Peloderinae</taxon>
        <taxon>Caenorhabditis</taxon>
    </lineage>
</organism>
<sequence>MYIKNFISSRNFKTITNVSYQKTPNVDARRIWPMERDCSGWLRWTDDTDFRDGFGGSGSLKIVLLERSCKKRRREARHSQ</sequence>
<dbReference type="Proteomes" id="UP000230233">
    <property type="component" value="Chromosome I"/>
</dbReference>
<evidence type="ECO:0000313" key="1">
    <source>
        <dbReference type="EMBL" id="PIC55013.1"/>
    </source>
</evidence>